<evidence type="ECO:0000313" key="1">
    <source>
        <dbReference type="EMBL" id="OVZ89164.1"/>
    </source>
</evidence>
<dbReference type="EMBL" id="NHOI01000004">
    <property type="protein sequence ID" value="OVZ89164.1"/>
    <property type="molecule type" value="Genomic_DNA"/>
</dbReference>
<evidence type="ECO:0000313" key="2">
    <source>
        <dbReference type="Proteomes" id="UP000196440"/>
    </source>
</evidence>
<dbReference type="RefSeq" id="WP_087815387.1">
    <property type="nucleotide sequence ID" value="NZ_NHOI01000004.1"/>
</dbReference>
<protein>
    <submittedName>
        <fullName evidence="1">Uncharacterized protein</fullName>
    </submittedName>
</protein>
<dbReference type="Proteomes" id="UP000196440">
    <property type="component" value="Unassembled WGS sequence"/>
</dbReference>
<dbReference type="AlphaFoldDB" id="A0A209A8T1"/>
<proteinExistence type="predicted"/>
<reference evidence="1 2" key="1">
    <citation type="submission" date="2017-05" db="EMBL/GenBank/DDBJ databases">
        <title>Whole genome sequencing of Yersinia kristensenii.</title>
        <authorList>
            <person name="Campioni F."/>
        </authorList>
    </citation>
    <scope>NUCLEOTIDE SEQUENCE [LARGE SCALE GENOMIC DNA]</scope>
    <source>
        <strain evidence="1 2">CFSAN060536</strain>
    </source>
</reference>
<comment type="caution">
    <text evidence="1">The sequence shown here is derived from an EMBL/GenBank/DDBJ whole genome shotgun (WGS) entry which is preliminary data.</text>
</comment>
<gene>
    <name evidence="1" type="ORF">CBW57_03755</name>
</gene>
<sequence length="214" mass="24692">MSVVEVLREYSEVWKLFGQMPDSATVNSEIASVFLGISIKTLARYRQNGGGPPYIQYQAEDTKARNQRVLYVLGDLRAWRDIHKVSSSMHGAQVRGLAFTSLIDFTEEHPFIIRNKIIRKSKIKRLGSGDLETDLYDDVILGHIQCVEEITLLEEIMNGELNVIWISIEESLKKHWEHNDNKNAFLKCFKLCSEEIITNAEIISDYNYLKQQLR</sequence>
<accession>A0A209A8T1</accession>
<name>A0A209A8T1_YERIN</name>
<organism evidence="1 2">
    <name type="scientific">Yersinia intermedia</name>
    <dbReference type="NCBI Taxonomy" id="631"/>
    <lineage>
        <taxon>Bacteria</taxon>
        <taxon>Pseudomonadati</taxon>
        <taxon>Pseudomonadota</taxon>
        <taxon>Gammaproteobacteria</taxon>
        <taxon>Enterobacterales</taxon>
        <taxon>Yersiniaceae</taxon>
        <taxon>Yersinia</taxon>
    </lineage>
</organism>